<feature type="chain" id="PRO_5004740826" description="TonB-denpendent receptor" evidence="11">
    <location>
        <begin position="19"/>
        <end position="770"/>
    </location>
</feature>
<evidence type="ECO:0000256" key="3">
    <source>
        <dbReference type="ARBA" id="ARBA00022452"/>
    </source>
</evidence>
<name>V5SII5_9HYPH</name>
<evidence type="ECO:0000313" key="15">
    <source>
        <dbReference type="Proteomes" id="UP000018542"/>
    </source>
</evidence>
<feature type="domain" description="TonB-dependent receptor plug" evidence="13">
    <location>
        <begin position="106"/>
        <end position="201"/>
    </location>
</feature>
<dbReference type="Pfam" id="PF00593">
    <property type="entry name" value="TonB_dep_Rec_b-barrel"/>
    <property type="match status" value="1"/>
</dbReference>
<evidence type="ECO:0000256" key="9">
    <source>
        <dbReference type="RuleBase" id="RU003357"/>
    </source>
</evidence>
<dbReference type="SUPFAM" id="SSF56935">
    <property type="entry name" value="Porins"/>
    <property type="match status" value="1"/>
</dbReference>
<dbReference type="Pfam" id="PF07715">
    <property type="entry name" value="Plug"/>
    <property type="match status" value="1"/>
</dbReference>
<evidence type="ECO:0000256" key="10">
    <source>
        <dbReference type="SAM" id="MobiDB-lite"/>
    </source>
</evidence>
<evidence type="ECO:0000256" key="5">
    <source>
        <dbReference type="ARBA" id="ARBA00023077"/>
    </source>
</evidence>
<protein>
    <recommendedName>
        <fullName evidence="16">TonB-denpendent receptor</fullName>
    </recommendedName>
</protein>
<dbReference type="Gene3D" id="2.170.130.10">
    <property type="entry name" value="TonB-dependent receptor, plug domain"/>
    <property type="match status" value="1"/>
</dbReference>
<dbReference type="HOGENOM" id="CLU_008287_17_0_5"/>
<keyword evidence="7 8" id="KW-0998">Cell outer membrane</keyword>
<evidence type="ECO:0000259" key="12">
    <source>
        <dbReference type="Pfam" id="PF00593"/>
    </source>
</evidence>
<dbReference type="CDD" id="cd01347">
    <property type="entry name" value="ligand_gated_channel"/>
    <property type="match status" value="1"/>
</dbReference>
<keyword evidence="5 9" id="KW-0798">TonB box</keyword>
<dbReference type="InterPro" id="IPR039426">
    <property type="entry name" value="TonB-dep_rcpt-like"/>
</dbReference>
<dbReference type="AlphaFoldDB" id="V5SII5"/>
<dbReference type="EMBL" id="CP006912">
    <property type="protein sequence ID" value="AHB50338.1"/>
    <property type="molecule type" value="Genomic_DNA"/>
</dbReference>
<evidence type="ECO:0000256" key="7">
    <source>
        <dbReference type="ARBA" id="ARBA00023237"/>
    </source>
</evidence>
<evidence type="ECO:0000313" key="14">
    <source>
        <dbReference type="EMBL" id="AHB50338.1"/>
    </source>
</evidence>
<dbReference type="STRING" id="1029756.W911_14470"/>
<feature type="signal peptide" evidence="11">
    <location>
        <begin position="1"/>
        <end position="18"/>
    </location>
</feature>
<dbReference type="GO" id="GO:0009279">
    <property type="term" value="C:cell outer membrane"/>
    <property type="evidence" value="ECO:0007669"/>
    <property type="project" value="UniProtKB-SubCell"/>
</dbReference>
<evidence type="ECO:0000256" key="4">
    <source>
        <dbReference type="ARBA" id="ARBA00022692"/>
    </source>
</evidence>
<keyword evidence="4 8" id="KW-0812">Transmembrane</keyword>
<dbReference type="InterPro" id="IPR037066">
    <property type="entry name" value="Plug_dom_sf"/>
</dbReference>
<dbReference type="Gene3D" id="2.40.170.20">
    <property type="entry name" value="TonB-dependent receptor, beta-barrel domain"/>
    <property type="match status" value="1"/>
</dbReference>
<evidence type="ECO:0000256" key="6">
    <source>
        <dbReference type="ARBA" id="ARBA00023136"/>
    </source>
</evidence>
<keyword evidence="2 8" id="KW-0813">Transport</keyword>
<keyword evidence="3 8" id="KW-1134">Transmembrane beta strand</keyword>
<dbReference type="KEGG" id="hni:W911_14470"/>
<sequence length="770" mass="85104">MLTVMAGAVGLMASPVFAQEAAQPADGALPEVEVIQKKAPAAKKKAAPAAKAATPTPQPPPAYDYVDAEPAVPAPGDRASDGRVVDNQSSISPVDPSRGILPADTQNFTGSVTHVSSEQIEHQRPLNNHELLSRVPGVMVIQDDGMGRHANIGIRGSQARRSRKVLVMEDGVPINFAPYIDASTHYTPPTERIESVEVMRGMVVSQGPLTNHGVVNFRNLNPFGPNETVIKAAIGHTEGVEKDVSNFRHVHTRQSLGNVGVVVSYSGGDAGGAWDNEELGYNDFYGALGFRGSNQDLTISGGYFRQRDKYDEQNWQGTDADFFSNRRRKSGDPNGGFEYGGPWNDGNTYNADLYRIQAAHNWYIDSDTTLTTRLYHQDHERNRFEYRGAALGDYRGRERTYRFSGVDSRIEFANLPLFGGMTHDFQAGVRYEHHSLRNCNSRPLLAGPFVGGCRDVLDKYEADSFAAFLQTAIHVTRNLTITPGVRFENYDVDRDRLVWRDDTAQEGTRARSNHDVVLPGIAFAWEIMPRSTIYGGFHQGISPHIARNADEIAWPLPDEKGDNYELGFRTTAVRGLTLDFAFFHNRIDNFQIKGPESNALGNAIYGAVDEVEIDGFEIYTRLDSQPFTGGRFNVFGEATYTYADAEITKSSDVDAPVGNRVPESPLHYANLTLGIEERGLWDASVTWTYIGDFFADTENTRVHTDSTLGIVPDVWLLSARANYHVPNTALTLFVSGQNLTDEFYIADRNDGAKPGIGRTLWAGFTWKFDN</sequence>
<feature type="domain" description="TonB-dependent receptor-like beta-barrel" evidence="12">
    <location>
        <begin position="301"/>
        <end position="739"/>
    </location>
</feature>
<keyword evidence="11" id="KW-0732">Signal</keyword>
<keyword evidence="6 8" id="KW-0472">Membrane</keyword>
<evidence type="ECO:0000259" key="13">
    <source>
        <dbReference type="Pfam" id="PF07715"/>
    </source>
</evidence>
<evidence type="ECO:0000256" key="11">
    <source>
        <dbReference type="SAM" id="SignalP"/>
    </source>
</evidence>
<reference evidence="14 15" key="1">
    <citation type="journal article" date="2014" name="Genome Announc.">
        <title>Complete Genome Sequence of Hyphomicrobium nitrativorans Strain NL23, a Denitrifying Bacterium Isolated from Biofilm of a Methanol-Fed Denitrification System Treating Seawater at the Montreal Biodome.</title>
        <authorList>
            <person name="Martineau C."/>
            <person name="Villeneuve C."/>
            <person name="Mauffrey F."/>
            <person name="Villemur R."/>
        </authorList>
    </citation>
    <scope>NUCLEOTIDE SEQUENCE [LARGE SCALE GENOMIC DNA]</scope>
    <source>
        <strain evidence="14">NL23</strain>
    </source>
</reference>
<dbReference type="PANTHER" id="PTHR30442">
    <property type="entry name" value="IRON III DICITRATE TRANSPORT PROTEIN FECA"/>
    <property type="match status" value="1"/>
</dbReference>
<dbReference type="PANTHER" id="PTHR30442:SF0">
    <property type="entry name" value="FE(3+) DICITRATE TRANSPORT PROTEIN FECA"/>
    <property type="match status" value="1"/>
</dbReference>
<evidence type="ECO:0000256" key="8">
    <source>
        <dbReference type="PROSITE-ProRule" id="PRU01360"/>
    </source>
</evidence>
<dbReference type="Proteomes" id="UP000018542">
    <property type="component" value="Chromosome"/>
</dbReference>
<gene>
    <name evidence="14" type="ORF">W911_14470</name>
</gene>
<feature type="region of interest" description="Disordered" evidence="10">
    <location>
        <begin position="38"/>
        <end position="102"/>
    </location>
</feature>
<dbReference type="GO" id="GO:0033214">
    <property type="term" value="P:siderophore-iron import into cell"/>
    <property type="evidence" value="ECO:0007669"/>
    <property type="project" value="TreeGrafter"/>
</dbReference>
<accession>V5SII5</accession>
<dbReference type="InterPro" id="IPR012910">
    <property type="entry name" value="Plug_dom"/>
</dbReference>
<dbReference type="PROSITE" id="PS52016">
    <property type="entry name" value="TONB_DEPENDENT_REC_3"/>
    <property type="match status" value="1"/>
</dbReference>
<organism evidence="14 15">
    <name type="scientific">Hyphomicrobium nitrativorans NL23</name>
    <dbReference type="NCBI Taxonomy" id="1029756"/>
    <lineage>
        <taxon>Bacteria</taxon>
        <taxon>Pseudomonadati</taxon>
        <taxon>Pseudomonadota</taxon>
        <taxon>Alphaproteobacteria</taxon>
        <taxon>Hyphomicrobiales</taxon>
        <taxon>Hyphomicrobiaceae</taxon>
        <taxon>Hyphomicrobium</taxon>
    </lineage>
</organism>
<dbReference type="PATRIC" id="fig|1029756.8.peg.3012"/>
<proteinExistence type="inferred from homology"/>
<evidence type="ECO:0000256" key="2">
    <source>
        <dbReference type="ARBA" id="ARBA00022448"/>
    </source>
</evidence>
<comment type="similarity">
    <text evidence="8 9">Belongs to the TonB-dependent receptor family.</text>
</comment>
<dbReference type="InterPro" id="IPR036942">
    <property type="entry name" value="Beta-barrel_TonB_sf"/>
</dbReference>
<comment type="subcellular location">
    <subcellularLocation>
        <location evidence="1 8">Cell outer membrane</location>
        <topology evidence="1 8">Multi-pass membrane protein</topology>
    </subcellularLocation>
</comment>
<dbReference type="InterPro" id="IPR000531">
    <property type="entry name" value="Beta-barrel_TonB"/>
</dbReference>
<evidence type="ECO:0008006" key="16">
    <source>
        <dbReference type="Google" id="ProtNLM"/>
    </source>
</evidence>
<evidence type="ECO:0000256" key="1">
    <source>
        <dbReference type="ARBA" id="ARBA00004571"/>
    </source>
</evidence>
<keyword evidence="15" id="KW-1185">Reference proteome</keyword>